<evidence type="ECO:0000313" key="2">
    <source>
        <dbReference type="Proteomes" id="UP000315003"/>
    </source>
</evidence>
<dbReference type="Proteomes" id="UP000315003">
    <property type="component" value="Chromosome"/>
</dbReference>
<sequence>MRAHCQVNHDGIIRLGLGCNSTALTSGHRPRFRFTDRSPKLTLVSRQSCRIVPTVDCRVKMNRTTNPGVFQAFQKSAAAVPREEL</sequence>
<gene>
    <name evidence="1" type="ORF">SV7mr_11600</name>
</gene>
<evidence type="ECO:0000313" key="1">
    <source>
        <dbReference type="EMBL" id="QDT58667.1"/>
    </source>
</evidence>
<accession>A0A517SRB9</accession>
<dbReference type="EMBL" id="CP036272">
    <property type="protein sequence ID" value="QDT58667.1"/>
    <property type="molecule type" value="Genomic_DNA"/>
</dbReference>
<protein>
    <submittedName>
        <fullName evidence="1">Uncharacterized protein</fullName>
    </submittedName>
</protein>
<reference evidence="1 2" key="1">
    <citation type="submission" date="2019-02" db="EMBL/GenBank/DDBJ databases">
        <title>Deep-cultivation of Planctomycetes and their phenomic and genomic characterization uncovers novel biology.</title>
        <authorList>
            <person name="Wiegand S."/>
            <person name="Jogler M."/>
            <person name="Boedeker C."/>
            <person name="Pinto D."/>
            <person name="Vollmers J."/>
            <person name="Rivas-Marin E."/>
            <person name="Kohn T."/>
            <person name="Peeters S.H."/>
            <person name="Heuer A."/>
            <person name="Rast P."/>
            <person name="Oberbeckmann S."/>
            <person name="Bunk B."/>
            <person name="Jeske O."/>
            <person name="Meyerdierks A."/>
            <person name="Storesund J.E."/>
            <person name="Kallscheuer N."/>
            <person name="Luecker S."/>
            <person name="Lage O.M."/>
            <person name="Pohl T."/>
            <person name="Merkel B.J."/>
            <person name="Hornburger P."/>
            <person name="Mueller R.-W."/>
            <person name="Bruemmer F."/>
            <person name="Labrenz M."/>
            <person name="Spormann A.M."/>
            <person name="Op den Camp H."/>
            <person name="Overmann J."/>
            <person name="Amann R."/>
            <person name="Jetten M.S.M."/>
            <person name="Mascher T."/>
            <person name="Medema M.H."/>
            <person name="Devos D.P."/>
            <person name="Kaster A.-K."/>
            <person name="Ovreas L."/>
            <person name="Rohde M."/>
            <person name="Galperin M.Y."/>
            <person name="Jogler C."/>
        </authorList>
    </citation>
    <scope>NUCLEOTIDE SEQUENCE [LARGE SCALE GENOMIC DNA]</scope>
    <source>
        <strain evidence="1 2">SV_7m_r</strain>
    </source>
</reference>
<name>A0A517SRB9_9BACT</name>
<proteinExistence type="predicted"/>
<organism evidence="1 2">
    <name type="scientific">Stieleria bergensis</name>
    <dbReference type="NCBI Taxonomy" id="2528025"/>
    <lineage>
        <taxon>Bacteria</taxon>
        <taxon>Pseudomonadati</taxon>
        <taxon>Planctomycetota</taxon>
        <taxon>Planctomycetia</taxon>
        <taxon>Pirellulales</taxon>
        <taxon>Pirellulaceae</taxon>
        <taxon>Stieleria</taxon>
    </lineage>
</organism>
<keyword evidence="2" id="KW-1185">Reference proteome</keyword>
<dbReference type="AlphaFoldDB" id="A0A517SRB9"/>